<dbReference type="Proteomes" id="UP000678679">
    <property type="component" value="Chromosome 1"/>
</dbReference>
<evidence type="ECO:0000313" key="2">
    <source>
        <dbReference type="Proteomes" id="UP000678679"/>
    </source>
</evidence>
<dbReference type="InterPro" id="IPR041492">
    <property type="entry name" value="HAD_2"/>
</dbReference>
<keyword evidence="1" id="KW-0378">Hydrolase</keyword>
<gene>
    <name evidence="1" type="ORF">KMW28_09925</name>
</gene>
<proteinExistence type="predicted"/>
<dbReference type="GO" id="GO:0006281">
    <property type="term" value="P:DNA repair"/>
    <property type="evidence" value="ECO:0007669"/>
    <property type="project" value="TreeGrafter"/>
</dbReference>
<dbReference type="InterPro" id="IPR036412">
    <property type="entry name" value="HAD-like_sf"/>
</dbReference>
<dbReference type="InterPro" id="IPR006439">
    <property type="entry name" value="HAD-SF_hydro_IA"/>
</dbReference>
<dbReference type="EMBL" id="CP076132">
    <property type="protein sequence ID" value="QWG03871.1"/>
    <property type="molecule type" value="Genomic_DNA"/>
</dbReference>
<dbReference type="KEGG" id="fya:KMW28_09925"/>
<dbReference type="Pfam" id="PF13419">
    <property type="entry name" value="HAD_2"/>
    <property type="match status" value="1"/>
</dbReference>
<dbReference type="RefSeq" id="WP_169665297.1">
    <property type="nucleotide sequence ID" value="NZ_CP076132.1"/>
</dbReference>
<dbReference type="GO" id="GO:0008967">
    <property type="term" value="F:phosphoglycolate phosphatase activity"/>
    <property type="evidence" value="ECO:0007669"/>
    <property type="project" value="TreeGrafter"/>
</dbReference>
<sequence>MKNKLTIVFDFDGTIVQSQLLIEGIVKSLQHKYKLAEINTVEIDVRKLTAKELLKAIKIKKWKIPFFIYEVKKLMRVDINSLSIEPGLEEVIRQLHTLNFRLIIMSSNSKKNIKSYLQKHKLEHYFEDIITSSKLFKKEVPLKKIKKRYSNCVYIGDEVRDIVACKLANMNNIAVEWGFNDAQILKKENPNYLIKEPKELIPLLTSISVDKMD</sequence>
<reference evidence="1 2" key="1">
    <citation type="submission" date="2021-05" db="EMBL/GenBank/DDBJ databases">
        <title>Comparative genomic studies on the polysaccharide-degrading batcterial strains of the Flammeovirga genus.</title>
        <authorList>
            <person name="Zewei F."/>
            <person name="Zheng Z."/>
            <person name="Yu L."/>
            <person name="Ruyue G."/>
            <person name="Yanhong M."/>
            <person name="Yuanyuan C."/>
            <person name="Jingyan G."/>
            <person name="Wenjun H."/>
        </authorList>
    </citation>
    <scope>NUCLEOTIDE SEQUENCE [LARGE SCALE GENOMIC DNA]</scope>
    <source>
        <strain evidence="1 2">NBRC:100898</strain>
    </source>
</reference>
<accession>A0AAX1N8L6</accession>
<dbReference type="InterPro" id="IPR023214">
    <property type="entry name" value="HAD_sf"/>
</dbReference>
<organism evidence="1 2">
    <name type="scientific">Flammeovirga yaeyamensis</name>
    <dbReference type="NCBI Taxonomy" id="367791"/>
    <lineage>
        <taxon>Bacteria</taxon>
        <taxon>Pseudomonadati</taxon>
        <taxon>Bacteroidota</taxon>
        <taxon>Cytophagia</taxon>
        <taxon>Cytophagales</taxon>
        <taxon>Flammeovirgaceae</taxon>
        <taxon>Flammeovirga</taxon>
    </lineage>
</organism>
<dbReference type="Gene3D" id="1.10.150.240">
    <property type="entry name" value="Putative phosphatase, domain 2"/>
    <property type="match status" value="1"/>
</dbReference>
<dbReference type="PANTHER" id="PTHR43434:SF13">
    <property type="entry name" value="PHOSPHOGLYCOLATE PHOSPHATASE"/>
    <property type="match status" value="1"/>
</dbReference>
<dbReference type="Gene3D" id="3.40.50.1000">
    <property type="entry name" value="HAD superfamily/HAD-like"/>
    <property type="match status" value="1"/>
</dbReference>
<dbReference type="InterPro" id="IPR050155">
    <property type="entry name" value="HAD-like_hydrolase_sf"/>
</dbReference>
<dbReference type="SFLD" id="SFLDG01129">
    <property type="entry name" value="C1.5:_HAD__Beta-PGM__Phosphata"/>
    <property type="match status" value="1"/>
</dbReference>
<dbReference type="InterPro" id="IPR023198">
    <property type="entry name" value="PGP-like_dom2"/>
</dbReference>
<protein>
    <submittedName>
        <fullName evidence="1">HAD-IA family hydrolase</fullName>
    </submittedName>
</protein>
<keyword evidence="2" id="KW-1185">Reference proteome</keyword>
<evidence type="ECO:0000313" key="1">
    <source>
        <dbReference type="EMBL" id="QWG03871.1"/>
    </source>
</evidence>
<dbReference type="GO" id="GO:0005829">
    <property type="term" value="C:cytosol"/>
    <property type="evidence" value="ECO:0007669"/>
    <property type="project" value="TreeGrafter"/>
</dbReference>
<dbReference type="SFLD" id="SFLDS00003">
    <property type="entry name" value="Haloacid_Dehalogenase"/>
    <property type="match status" value="1"/>
</dbReference>
<dbReference type="SUPFAM" id="SSF56784">
    <property type="entry name" value="HAD-like"/>
    <property type="match status" value="1"/>
</dbReference>
<name>A0AAX1N8L6_9BACT</name>
<dbReference type="AlphaFoldDB" id="A0AAX1N8L6"/>
<dbReference type="NCBIfam" id="TIGR01549">
    <property type="entry name" value="HAD-SF-IA-v1"/>
    <property type="match status" value="1"/>
</dbReference>
<dbReference type="PANTHER" id="PTHR43434">
    <property type="entry name" value="PHOSPHOGLYCOLATE PHOSPHATASE"/>
    <property type="match status" value="1"/>
</dbReference>